<name>A0A8G2CJX7_ACIRU</name>
<dbReference type="RefSeq" id="WP_076454424.1">
    <property type="nucleotide sequence ID" value="NZ_FTNE01000007.1"/>
</dbReference>
<proteinExistence type="predicted"/>
<accession>A0A8G2CJX7</accession>
<dbReference type="InterPro" id="IPR050109">
    <property type="entry name" value="HTH-type_TetR-like_transc_reg"/>
</dbReference>
<dbReference type="Pfam" id="PF08362">
    <property type="entry name" value="TetR_C_3"/>
    <property type="match status" value="1"/>
</dbReference>
<feature type="DNA-binding region" description="H-T-H motif" evidence="2">
    <location>
        <begin position="52"/>
        <end position="71"/>
    </location>
</feature>
<keyword evidence="5" id="KW-1185">Reference proteome</keyword>
<dbReference type="InterPro" id="IPR013573">
    <property type="entry name" value="Tscrpt_reg_YcdC_C"/>
</dbReference>
<dbReference type="Gene3D" id="1.10.10.60">
    <property type="entry name" value="Homeodomain-like"/>
    <property type="match status" value="1"/>
</dbReference>
<dbReference type="Pfam" id="PF00440">
    <property type="entry name" value="TetR_N"/>
    <property type="match status" value="1"/>
</dbReference>
<dbReference type="GO" id="GO:0003677">
    <property type="term" value="F:DNA binding"/>
    <property type="evidence" value="ECO:0007669"/>
    <property type="project" value="UniProtKB-UniRule"/>
</dbReference>
<gene>
    <name evidence="4" type="ORF">SAMN05421828_10755</name>
</gene>
<sequence length="231" mass="24866">MQDSAQDSPEAIAALPVGKAAGARQNRSVRIVQRSLARAEPVFAQAGLAGATMASLAAATGLPRANLHYHFGTKENLYAQVLENILALWLDASDSIHPGAEPGTAFRAYIAAKLSYSRDRPFASKVFANEILHGAVHLRSYLGLELRRKVDEKAAVIEGWIAQGKMDRVDPRHLLFLLWAMTQTYADFDSQIAAVLGVPALGAEQFAAGQALIVQLVLRGCGIDPPSPKER</sequence>
<protein>
    <submittedName>
        <fullName evidence="4">Transcriptional regulator, TetR family</fullName>
    </submittedName>
</protein>
<feature type="domain" description="HTH tetR-type" evidence="3">
    <location>
        <begin position="29"/>
        <end position="89"/>
    </location>
</feature>
<dbReference type="SUPFAM" id="SSF48498">
    <property type="entry name" value="Tetracyclin repressor-like, C-terminal domain"/>
    <property type="match status" value="1"/>
</dbReference>
<evidence type="ECO:0000313" key="5">
    <source>
        <dbReference type="Proteomes" id="UP000186308"/>
    </source>
</evidence>
<keyword evidence="1 2" id="KW-0238">DNA-binding</keyword>
<dbReference type="InterPro" id="IPR009057">
    <property type="entry name" value="Homeodomain-like_sf"/>
</dbReference>
<dbReference type="PROSITE" id="PS50977">
    <property type="entry name" value="HTH_TETR_2"/>
    <property type="match status" value="1"/>
</dbReference>
<dbReference type="InterPro" id="IPR036271">
    <property type="entry name" value="Tet_transcr_reg_TetR-rel_C_sf"/>
</dbReference>
<organism evidence="4 5">
    <name type="scientific">Acidiphilium rubrum</name>
    <dbReference type="NCBI Taxonomy" id="526"/>
    <lineage>
        <taxon>Bacteria</taxon>
        <taxon>Pseudomonadati</taxon>
        <taxon>Pseudomonadota</taxon>
        <taxon>Alphaproteobacteria</taxon>
        <taxon>Acetobacterales</taxon>
        <taxon>Acidocellaceae</taxon>
        <taxon>Acidiphilium</taxon>
    </lineage>
</organism>
<dbReference type="AlphaFoldDB" id="A0A8G2CJX7"/>
<dbReference type="InterPro" id="IPR001647">
    <property type="entry name" value="HTH_TetR"/>
</dbReference>
<evidence type="ECO:0000313" key="4">
    <source>
        <dbReference type="EMBL" id="SIQ63133.1"/>
    </source>
</evidence>
<dbReference type="PANTHER" id="PTHR30328:SF54">
    <property type="entry name" value="HTH-TYPE TRANSCRIPTIONAL REPRESSOR SCO4008"/>
    <property type="match status" value="1"/>
</dbReference>
<comment type="caution">
    <text evidence="4">The sequence shown here is derived from an EMBL/GenBank/DDBJ whole genome shotgun (WGS) entry which is preliminary data.</text>
</comment>
<evidence type="ECO:0000256" key="2">
    <source>
        <dbReference type="PROSITE-ProRule" id="PRU00335"/>
    </source>
</evidence>
<dbReference type="GO" id="GO:0045892">
    <property type="term" value="P:negative regulation of DNA-templated transcription"/>
    <property type="evidence" value="ECO:0007669"/>
    <property type="project" value="InterPro"/>
</dbReference>
<dbReference type="EMBL" id="FTNE01000007">
    <property type="protein sequence ID" value="SIQ63133.1"/>
    <property type="molecule type" value="Genomic_DNA"/>
</dbReference>
<dbReference type="SUPFAM" id="SSF46689">
    <property type="entry name" value="Homeodomain-like"/>
    <property type="match status" value="1"/>
</dbReference>
<dbReference type="Proteomes" id="UP000186308">
    <property type="component" value="Unassembled WGS sequence"/>
</dbReference>
<dbReference type="Gene3D" id="1.10.357.10">
    <property type="entry name" value="Tetracycline Repressor, domain 2"/>
    <property type="match status" value="1"/>
</dbReference>
<dbReference type="PANTHER" id="PTHR30328">
    <property type="entry name" value="TRANSCRIPTIONAL REPRESSOR"/>
    <property type="match status" value="1"/>
</dbReference>
<dbReference type="OrthoDB" id="2356263at2"/>
<evidence type="ECO:0000259" key="3">
    <source>
        <dbReference type="PROSITE" id="PS50977"/>
    </source>
</evidence>
<evidence type="ECO:0000256" key="1">
    <source>
        <dbReference type="ARBA" id="ARBA00023125"/>
    </source>
</evidence>
<reference evidence="4 5" key="1">
    <citation type="submission" date="2017-01" db="EMBL/GenBank/DDBJ databases">
        <authorList>
            <person name="Varghese N."/>
            <person name="Submissions S."/>
        </authorList>
    </citation>
    <scope>NUCLEOTIDE SEQUENCE [LARGE SCALE GENOMIC DNA]</scope>
    <source>
        <strain evidence="4 5">ATCC 35905</strain>
    </source>
</reference>